<evidence type="ECO:0000313" key="5">
    <source>
        <dbReference type="EMBL" id="MBZ6078479.1"/>
    </source>
</evidence>
<keyword evidence="6" id="KW-1185">Reference proteome</keyword>
<evidence type="ECO:0000259" key="4">
    <source>
        <dbReference type="Pfam" id="PF00441"/>
    </source>
</evidence>
<gene>
    <name evidence="5" type="ORF">K9B37_19665</name>
</gene>
<dbReference type="Gene3D" id="1.20.140.10">
    <property type="entry name" value="Butyryl-CoA Dehydrogenase, subunit A, domain 3"/>
    <property type="match status" value="1"/>
</dbReference>
<sequence length="306" mass="33803">MRFNPNEDQATFLSVLEQMMESEEAGWRQAHEWARFDWSAPFDTMMEENGFFDCAVEETLGLVAAAAMTYRVASLPIAVECAASSILRPQYAPELPRPIAVIERHAEDPIRFLPMAKSVLFLGSDRISAAILNPDAVEPVESLFAYPMGLLKTRELDWQPIDADPDAVHDSWRIALAAEMTGALKGGLDAVVAHVRERHQFGRPLGSFQALQHRLASAATKIEAAYWLTLKSAQRIGPADAAAALGYVQEASTKVIYDLHQFMGAMGLTLEHPLHRWTYRARLLRSSLSGADANLAAVSAKRWSAL</sequence>
<dbReference type="InterPro" id="IPR009075">
    <property type="entry name" value="AcylCo_DH/oxidase_C"/>
</dbReference>
<comment type="caution">
    <text evidence="5">The sequence shown here is derived from an EMBL/GenBank/DDBJ whole genome shotgun (WGS) entry which is preliminary data.</text>
</comment>
<dbReference type="InterPro" id="IPR036250">
    <property type="entry name" value="AcylCo_DH-like_C"/>
</dbReference>
<organism evidence="5 6">
    <name type="scientific">Microvirga puerhi</name>
    <dbReference type="NCBI Taxonomy" id="2876078"/>
    <lineage>
        <taxon>Bacteria</taxon>
        <taxon>Pseudomonadati</taxon>
        <taxon>Pseudomonadota</taxon>
        <taxon>Alphaproteobacteria</taxon>
        <taxon>Hyphomicrobiales</taxon>
        <taxon>Methylobacteriaceae</taxon>
        <taxon>Microvirga</taxon>
    </lineage>
</organism>
<name>A0ABS7VSH9_9HYPH</name>
<keyword evidence="3" id="KW-0560">Oxidoreductase</keyword>
<dbReference type="PANTHER" id="PTHR43884:SF20">
    <property type="entry name" value="ACYL-COA DEHYDROGENASE FADE28"/>
    <property type="match status" value="1"/>
</dbReference>
<evidence type="ECO:0000256" key="2">
    <source>
        <dbReference type="ARBA" id="ARBA00022827"/>
    </source>
</evidence>
<protein>
    <recommendedName>
        <fullName evidence="4">Acyl-CoA dehydrogenase/oxidase C-terminal domain-containing protein</fullName>
    </recommendedName>
</protein>
<dbReference type="Pfam" id="PF00441">
    <property type="entry name" value="Acyl-CoA_dh_1"/>
    <property type="match status" value="1"/>
</dbReference>
<proteinExistence type="predicted"/>
<dbReference type="SUPFAM" id="SSF47203">
    <property type="entry name" value="Acyl-CoA dehydrogenase C-terminal domain-like"/>
    <property type="match status" value="1"/>
</dbReference>
<dbReference type="PANTHER" id="PTHR43884">
    <property type="entry name" value="ACYL-COA DEHYDROGENASE"/>
    <property type="match status" value="1"/>
</dbReference>
<keyword evidence="2" id="KW-0274">FAD</keyword>
<dbReference type="EMBL" id="JAIRBM010000018">
    <property type="protein sequence ID" value="MBZ6078479.1"/>
    <property type="molecule type" value="Genomic_DNA"/>
</dbReference>
<dbReference type="RefSeq" id="WP_224315227.1">
    <property type="nucleotide sequence ID" value="NZ_JAIRBM010000018.1"/>
</dbReference>
<evidence type="ECO:0000313" key="6">
    <source>
        <dbReference type="Proteomes" id="UP000704176"/>
    </source>
</evidence>
<evidence type="ECO:0000256" key="3">
    <source>
        <dbReference type="ARBA" id="ARBA00023002"/>
    </source>
</evidence>
<dbReference type="Proteomes" id="UP000704176">
    <property type="component" value="Unassembled WGS sequence"/>
</dbReference>
<reference evidence="5 6" key="1">
    <citation type="submission" date="2021-09" db="EMBL/GenBank/DDBJ databases">
        <title>The complete genome sequence of a new microorganism.</title>
        <authorList>
            <person name="Zi Z."/>
        </authorList>
    </citation>
    <scope>NUCLEOTIDE SEQUENCE [LARGE SCALE GENOMIC DNA]</scope>
    <source>
        <strain evidence="5 6">WGZ8</strain>
    </source>
</reference>
<evidence type="ECO:0000256" key="1">
    <source>
        <dbReference type="ARBA" id="ARBA00022630"/>
    </source>
</evidence>
<feature type="domain" description="Acyl-CoA dehydrogenase/oxidase C-terminal" evidence="4">
    <location>
        <begin position="173"/>
        <end position="286"/>
    </location>
</feature>
<keyword evidence="1" id="KW-0285">Flavoprotein</keyword>
<accession>A0ABS7VSH9</accession>